<dbReference type="GeneID" id="117242531"/>
<keyword evidence="9 13" id="KW-1133">Transmembrane helix</keyword>
<dbReference type="InterPro" id="IPR007269">
    <property type="entry name" value="ICMT_MeTrfase"/>
</dbReference>
<evidence type="ECO:0000256" key="11">
    <source>
        <dbReference type="ARBA" id="ARBA00023572"/>
    </source>
</evidence>
<reference evidence="15" key="1">
    <citation type="submission" date="2025-08" db="UniProtKB">
        <authorList>
            <consortium name="RefSeq"/>
        </authorList>
    </citation>
    <scope>IDENTIFICATION</scope>
    <source>
        <tissue evidence="15">Muscle</tissue>
    </source>
</reference>
<keyword evidence="10 13" id="KW-0472">Membrane</keyword>
<dbReference type="GO" id="GO:0005789">
    <property type="term" value="C:endoplasmic reticulum membrane"/>
    <property type="evidence" value="ECO:0007669"/>
    <property type="project" value="UniProtKB-SubCell"/>
</dbReference>
<protein>
    <recommendedName>
        <fullName evidence="12 13">Protein-S-isoprenylcysteine O-methyltransferase</fullName>
        <ecNumber evidence="4 13">2.1.1.100</ecNumber>
    </recommendedName>
</protein>
<evidence type="ECO:0000256" key="9">
    <source>
        <dbReference type="ARBA" id="ARBA00022989"/>
    </source>
</evidence>
<sequence>MLCYNGKLSFFCFIAAGLIAILPEVLLRLEFNVFQEYFNNIWFTHLFQYGFLNILVLLAFRDFAYQVAVRAVLLGYAFGIGIIVSFVAPSSWQMFGIYITIMAIFHYTEFLSIAWINPSTLSIDSFILNHSIAYGVAACSSWIEFVIERHYYSAMKESSFISYFGLVLCICGEVLRKLAMFTAKHNFNHIVQSEKMDSHELITYGVYRICRHPSYVGWFYWSIGTQLILQNPVCFLAYTGVSWKFFHDRILIEEITLLNFFGQDYVEYQKKVSTGLPYISGYKLNL</sequence>
<organism evidence="14 15">
    <name type="scientific">Bombus vosnesenskii</name>
    <dbReference type="NCBI Taxonomy" id="207650"/>
    <lineage>
        <taxon>Eukaryota</taxon>
        <taxon>Metazoa</taxon>
        <taxon>Ecdysozoa</taxon>
        <taxon>Arthropoda</taxon>
        <taxon>Hexapoda</taxon>
        <taxon>Insecta</taxon>
        <taxon>Pterygota</taxon>
        <taxon>Neoptera</taxon>
        <taxon>Endopterygota</taxon>
        <taxon>Hymenoptera</taxon>
        <taxon>Apocrita</taxon>
        <taxon>Aculeata</taxon>
        <taxon>Apoidea</taxon>
        <taxon>Anthophila</taxon>
        <taxon>Apidae</taxon>
        <taxon>Bombus</taxon>
        <taxon>Pyrobombus</taxon>
    </lineage>
</organism>
<evidence type="ECO:0000256" key="13">
    <source>
        <dbReference type="RuleBase" id="RU362022"/>
    </source>
</evidence>
<dbReference type="GO" id="GO:0004671">
    <property type="term" value="F:protein C-terminal S-isoprenylcysteine carboxyl O-methyltransferase activity"/>
    <property type="evidence" value="ECO:0007669"/>
    <property type="project" value="UniProtKB-EC"/>
</dbReference>
<keyword evidence="7 13" id="KW-0949">S-adenosyl-L-methionine</keyword>
<feature type="transmembrane region" description="Helical" evidence="13">
    <location>
        <begin position="127"/>
        <end position="147"/>
    </location>
</feature>
<keyword evidence="8 13" id="KW-0812">Transmembrane</keyword>
<keyword evidence="5 13" id="KW-0489">Methyltransferase</keyword>
<feature type="transmembrane region" description="Helical" evidence="13">
    <location>
        <begin position="41"/>
        <end position="60"/>
    </location>
</feature>
<evidence type="ECO:0000256" key="4">
    <source>
        <dbReference type="ARBA" id="ARBA00012151"/>
    </source>
</evidence>
<evidence type="ECO:0000256" key="1">
    <source>
        <dbReference type="ARBA" id="ARBA00001450"/>
    </source>
</evidence>
<dbReference type="Gene3D" id="1.20.120.1630">
    <property type="match status" value="1"/>
</dbReference>
<evidence type="ECO:0000256" key="7">
    <source>
        <dbReference type="ARBA" id="ARBA00022691"/>
    </source>
</evidence>
<evidence type="ECO:0000256" key="12">
    <source>
        <dbReference type="ARBA" id="ARBA00023656"/>
    </source>
</evidence>
<dbReference type="EC" id="2.1.1.100" evidence="4 13"/>
<evidence type="ECO:0000313" key="14">
    <source>
        <dbReference type="Proteomes" id="UP000504631"/>
    </source>
</evidence>
<comment type="function">
    <text evidence="11">Catalyzes the post-translational methylation of isoprenylated C-terminal cysteine residues.</text>
</comment>
<comment type="similarity">
    <text evidence="3 13">Belongs to the class VI-like SAM-binding methyltransferase superfamily. Isoprenylcysteine carboxyl methyltransferase family.</text>
</comment>
<feature type="transmembrane region" description="Helical" evidence="13">
    <location>
        <begin position="159"/>
        <end position="175"/>
    </location>
</feature>
<feature type="transmembrane region" description="Helical" evidence="13">
    <location>
        <begin position="67"/>
        <end position="88"/>
    </location>
</feature>
<dbReference type="CTD" id="136030347"/>
<dbReference type="PANTHER" id="PTHR12714:SF9">
    <property type="entry name" value="PROTEIN-S-ISOPRENYLCYSTEINE O-METHYLTRANSFERASE"/>
    <property type="match status" value="1"/>
</dbReference>
<gene>
    <name evidence="15" type="primary">LOC117242531</name>
</gene>
<evidence type="ECO:0000256" key="10">
    <source>
        <dbReference type="ARBA" id="ARBA00023136"/>
    </source>
</evidence>
<feature type="transmembrane region" description="Helical" evidence="13">
    <location>
        <begin position="7"/>
        <end position="29"/>
    </location>
</feature>
<dbReference type="GO" id="GO:0032259">
    <property type="term" value="P:methylation"/>
    <property type="evidence" value="ECO:0007669"/>
    <property type="project" value="UniProtKB-KW"/>
</dbReference>
<name>A0A6J3LMM2_9HYME</name>
<evidence type="ECO:0000313" key="15">
    <source>
        <dbReference type="RefSeq" id="XP_033365184.1"/>
    </source>
</evidence>
<dbReference type="Proteomes" id="UP000504631">
    <property type="component" value="Unplaced"/>
</dbReference>
<keyword evidence="6" id="KW-0808">Transferase</keyword>
<dbReference type="PROSITE" id="PS51564">
    <property type="entry name" value="SAM_ICMT"/>
    <property type="match status" value="1"/>
</dbReference>
<dbReference type="AlphaFoldDB" id="A0A6J3LMM2"/>
<evidence type="ECO:0000256" key="2">
    <source>
        <dbReference type="ARBA" id="ARBA00004141"/>
    </source>
</evidence>
<evidence type="ECO:0000256" key="8">
    <source>
        <dbReference type="ARBA" id="ARBA00022692"/>
    </source>
</evidence>
<dbReference type="KEGG" id="bvk:117242531"/>
<comment type="catalytic activity">
    <reaction evidence="1 13">
        <text>[protein]-C-terminal S-[(2E,6E)-farnesyl]-L-cysteine + S-adenosyl-L-methionine = [protein]-C-terminal S-[(2E,6E)-farnesyl]-L-cysteine methyl ester + S-adenosyl-L-homocysteine</text>
        <dbReference type="Rhea" id="RHEA:21672"/>
        <dbReference type="Rhea" id="RHEA-COMP:12125"/>
        <dbReference type="Rhea" id="RHEA-COMP:12126"/>
        <dbReference type="ChEBI" id="CHEBI:57856"/>
        <dbReference type="ChEBI" id="CHEBI:59789"/>
        <dbReference type="ChEBI" id="CHEBI:90510"/>
        <dbReference type="ChEBI" id="CHEBI:90511"/>
        <dbReference type="EC" id="2.1.1.100"/>
    </reaction>
</comment>
<feature type="transmembrane region" description="Helical" evidence="13">
    <location>
        <begin position="94"/>
        <end position="115"/>
    </location>
</feature>
<accession>A0A6J3LMM2</accession>
<keyword evidence="13" id="KW-0256">Endoplasmic reticulum</keyword>
<keyword evidence="14" id="KW-1185">Reference proteome</keyword>
<proteinExistence type="inferred from homology"/>
<evidence type="ECO:0000256" key="3">
    <source>
        <dbReference type="ARBA" id="ARBA00009140"/>
    </source>
</evidence>
<evidence type="ECO:0000256" key="6">
    <source>
        <dbReference type="ARBA" id="ARBA00022679"/>
    </source>
</evidence>
<evidence type="ECO:0000256" key="5">
    <source>
        <dbReference type="ARBA" id="ARBA00022603"/>
    </source>
</evidence>
<dbReference type="RefSeq" id="XP_033365184.1">
    <property type="nucleotide sequence ID" value="XM_033509293.1"/>
</dbReference>
<dbReference type="PANTHER" id="PTHR12714">
    <property type="entry name" value="PROTEIN-S ISOPRENYLCYSTEINE O-METHYLTRANSFERASE"/>
    <property type="match status" value="1"/>
</dbReference>
<comment type="subcellular location">
    <subcellularLocation>
        <location evidence="13">Endoplasmic reticulum membrane</location>
        <topology evidence="13">Multi-pass membrane protein</topology>
    </subcellularLocation>
    <subcellularLocation>
        <location evidence="2">Membrane</location>
        <topology evidence="2">Multi-pass membrane protein</topology>
    </subcellularLocation>
</comment>
<dbReference type="InterPro" id="IPR025770">
    <property type="entry name" value="PPMT_MeTrfase"/>
</dbReference>
<dbReference type="Pfam" id="PF04140">
    <property type="entry name" value="ICMT"/>
    <property type="match status" value="1"/>
</dbReference>